<reference evidence="8 9" key="1">
    <citation type="submission" date="2018-03" db="EMBL/GenBank/DDBJ databases">
        <title>Phenotypic and genomic properties of Cyclonatronum proteinivorum gen. nov., sp. nov., a haloalkaliphilic bacteroidete from soda lakes possessing Na+-translocating rhodopsin.</title>
        <authorList>
            <person name="Toshchakov S.V."/>
            <person name="Korzhenkov A."/>
            <person name="Samarov N.I."/>
            <person name="Kublanov I.V."/>
            <person name="Muntyan M.S."/>
            <person name="Sorokin D.Y."/>
        </authorList>
    </citation>
    <scope>NUCLEOTIDE SEQUENCE [LARGE SCALE GENOMIC DNA]</scope>
    <source>
        <strain evidence="8 9">Omega</strain>
    </source>
</reference>
<dbReference type="PANTHER" id="PTHR42942">
    <property type="entry name" value="6-O-METHYLGUANINE DNA METHYLTRANSFERASE"/>
    <property type="match status" value="1"/>
</dbReference>
<dbReference type="InterPro" id="IPR036217">
    <property type="entry name" value="MethylDNA_cys_MeTrfase_DNAb"/>
</dbReference>
<dbReference type="InterPro" id="IPR052520">
    <property type="entry name" value="ATL_DNA_repair"/>
</dbReference>
<keyword evidence="4" id="KW-0227">DNA damage</keyword>
<evidence type="ECO:0000256" key="5">
    <source>
        <dbReference type="ARBA" id="ARBA00023204"/>
    </source>
</evidence>
<dbReference type="EMBL" id="CP027806">
    <property type="protein sequence ID" value="AXJ00403.1"/>
    <property type="molecule type" value="Genomic_DNA"/>
</dbReference>
<dbReference type="GO" id="GO:0003908">
    <property type="term" value="F:methylated-DNA-[protein]-cysteine S-methyltransferase activity"/>
    <property type="evidence" value="ECO:0007669"/>
    <property type="project" value="UniProtKB-EC"/>
</dbReference>
<evidence type="ECO:0000256" key="6">
    <source>
        <dbReference type="ARBA" id="ARBA00049348"/>
    </source>
</evidence>
<dbReference type="Pfam" id="PF01035">
    <property type="entry name" value="DNA_binding_1"/>
    <property type="match status" value="1"/>
</dbReference>
<dbReference type="KEGG" id="cprv:CYPRO_1138"/>
<comment type="catalytic activity">
    <reaction evidence="6">
        <text>a 6-O-methyl-2'-deoxyguanosine in DNA + L-cysteinyl-[protein] = S-methyl-L-cysteinyl-[protein] + a 2'-deoxyguanosine in DNA</text>
        <dbReference type="Rhea" id="RHEA:24000"/>
        <dbReference type="Rhea" id="RHEA-COMP:10131"/>
        <dbReference type="Rhea" id="RHEA-COMP:10132"/>
        <dbReference type="Rhea" id="RHEA-COMP:11367"/>
        <dbReference type="Rhea" id="RHEA-COMP:11368"/>
        <dbReference type="ChEBI" id="CHEBI:29950"/>
        <dbReference type="ChEBI" id="CHEBI:82612"/>
        <dbReference type="ChEBI" id="CHEBI:85445"/>
        <dbReference type="ChEBI" id="CHEBI:85448"/>
        <dbReference type="EC" id="2.1.1.63"/>
    </reaction>
</comment>
<evidence type="ECO:0000256" key="4">
    <source>
        <dbReference type="ARBA" id="ARBA00022763"/>
    </source>
</evidence>
<dbReference type="CDD" id="cd06445">
    <property type="entry name" value="ATase"/>
    <property type="match status" value="1"/>
</dbReference>
<sequence length="113" mass="12598">MTAKPDKADFYDRVYEVVARIPHGRVTTYGAIARYLGIGGSARMVGYALNLTLKSDGPELPCHRVVNRLGQLSGKAYFGPGLMEALLRQENITFLDEDTIDLDRHFWDPAEAL</sequence>
<evidence type="ECO:0000256" key="3">
    <source>
        <dbReference type="ARBA" id="ARBA00022679"/>
    </source>
</evidence>
<dbReference type="AlphaFoldDB" id="A0A345UIV1"/>
<dbReference type="Proteomes" id="UP000254808">
    <property type="component" value="Chromosome"/>
</dbReference>
<dbReference type="SUPFAM" id="SSF46767">
    <property type="entry name" value="Methylated DNA-protein cysteine methyltransferase, C-terminal domain"/>
    <property type="match status" value="1"/>
</dbReference>
<organism evidence="8 9">
    <name type="scientific">Cyclonatronum proteinivorum</name>
    <dbReference type="NCBI Taxonomy" id="1457365"/>
    <lineage>
        <taxon>Bacteria</taxon>
        <taxon>Pseudomonadati</taxon>
        <taxon>Balneolota</taxon>
        <taxon>Balneolia</taxon>
        <taxon>Balneolales</taxon>
        <taxon>Cyclonatronaceae</taxon>
        <taxon>Cyclonatronum</taxon>
    </lineage>
</organism>
<evidence type="ECO:0000256" key="1">
    <source>
        <dbReference type="ARBA" id="ARBA00001286"/>
    </source>
</evidence>
<dbReference type="InterPro" id="IPR014048">
    <property type="entry name" value="MethylDNA_cys_MeTrfase_DNA-bd"/>
</dbReference>
<feature type="domain" description="Methylated-DNA-[protein]-cysteine S-methyltransferase DNA binding" evidence="7">
    <location>
        <begin position="9"/>
        <end position="91"/>
    </location>
</feature>
<name>A0A345UIV1_9BACT</name>
<evidence type="ECO:0000313" key="9">
    <source>
        <dbReference type="Proteomes" id="UP000254808"/>
    </source>
</evidence>
<keyword evidence="5" id="KW-0234">DNA repair</keyword>
<evidence type="ECO:0000313" key="8">
    <source>
        <dbReference type="EMBL" id="AXJ00403.1"/>
    </source>
</evidence>
<dbReference type="Gene3D" id="1.10.10.10">
    <property type="entry name" value="Winged helix-like DNA-binding domain superfamily/Winged helix DNA-binding domain"/>
    <property type="match status" value="1"/>
</dbReference>
<evidence type="ECO:0000256" key="2">
    <source>
        <dbReference type="ARBA" id="ARBA00022603"/>
    </source>
</evidence>
<dbReference type="PROSITE" id="PS00374">
    <property type="entry name" value="MGMT"/>
    <property type="match status" value="1"/>
</dbReference>
<dbReference type="PANTHER" id="PTHR42942:SF1">
    <property type="entry name" value="ALKYLTRANSFERASE-LIKE PROTEIN 1"/>
    <property type="match status" value="1"/>
</dbReference>
<keyword evidence="3 8" id="KW-0808">Transferase</keyword>
<proteinExistence type="predicted"/>
<accession>A0A345UIV1</accession>
<dbReference type="InterPro" id="IPR001497">
    <property type="entry name" value="MethylDNA_cys_MeTrfase_AS"/>
</dbReference>
<dbReference type="GO" id="GO:0032259">
    <property type="term" value="P:methylation"/>
    <property type="evidence" value="ECO:0007669"/>
    <property type="project" value="UniProtKB-KW"/>
</dbReference>
<protein>
    <submittedName>
        <fullName evidence="8">Methylated-DNA-protein-cysteine methyltransferase related protein</fullName>
    </submittedName>
</protein>
<dbReference type="GO" id="GO:0006281">
    <property type="term" value="P:DNA repair"/>
    <property type="evidence" value="ECO:0007669"/>
    <property type="project" value="UniProtKB-KW"/>
</dbReference>
<gene>
    <name evidence="8" type="ORF">CYPRO_1138</name>
</gene>
<dbReference type="RefSeq" id="WP_114983680.1">
    <property type="nucleotide sequence ID" value="NZ_CP027806.1"/>
</dbReference>
<keyword evidence="9" id="KW-1185">Reference proteome</keyword>
<dbReference type="OrthoDB" id="9132167at2"/>
<comment type="catalytic activity">
    <reaction evidence="1">
        <text>a 4-O-methyl-thymidine in DNA + L-cysteinyl-[protein] = a thymidine in DNA + S-methyl-L-cysteinyl-[protein]</text>
        <dbReference type="Rhea" id="RHEA:53428"/>
        <dbReference type="Rhea" id="RHEA-COMP:10131"/>
        <dbReference type="Rhea" id="RHEA-COMP:10132"/>
        <dbReference type="Rhea" id="RHEA-COMP:13555"/>
        <dbReference type="Rhea" id="RHEA-COMP:13556"/>
        <dbReference type="ChEBI" id="CHEBI:29950"/>
        <dbReference type="ChEBI" id="CHEBI:82612"/>
        <dbReference type="ChEBI" id="CHEBI:137386"/>
        <dbReference type="ChEBI" id="CHEBI:137387"/>
        <dbReference type="EC" id="2.1.1.63"/>
    </reaction>
</comment>
<keyword evidence="2 8" id="KW-0489">Methyltransferase</keyword>
<dbReference type="InterPro" id="IPR036388">
    <property type="entry name" value="WH-like_DNA-bd_sf"/>
</dbReference>
<evidence type="ECO:0000259" key="7">
    <source>
        <dbReference type="Pfam" id="PF01035"/>
    </source>
</evidence>